<keyword evidence="3" id="KW-0804">Transcription</keyword>
<evidence type="ECO:0000256" key="3">
    <source>
        <dbReference type="ARBA" id="ARBA00023163"/>
    </source>
</evidence>
<dbReference type="SUPFAM" id="SSF53822">
    <property type="entry name" value="Periplasmic binding protein-like I"/>
    <property type="match status" value="1"/>
</dbReference>
<dbReference type="AlphaFoldDB" id="A0A9X2IGC8"/>
<keyword evidence="2 5" id="KW-0238">DNA-binding</keyword>
<proteinExistence type="predicted"/>
<feature type="domain" description="HTH lacI-type" evidence="4">
    <location>
        <begin position="6"/>
        <end position="61"/>
    </location>
</feature>
<comment type="caution">
    <text evidence="5">The sequence shown here is derived from an EMBL/GenBank/DDBJ whole genome shotgun (WGS) entry which is preliminary data.</text>
</comment>
<keyword evidence="1" id="KW-0805">Transcription regulation</keyword>
<protein>
    <submittedName>
        <fullName evidence="5">LacI family DNA-binding transcriptional regulator</fullName>
    </submittedName>
</protein>
<keyword evidence="6" id="KW-1185">Reference proteome</keyword>
<name>A0A9X2IGC8_9ACTN</name>
<dbReference type="InterPro" id="IPR010982">
    <property type="entry name" value="Lambda_DNA-bd_dom_sf"/>
</dbReference>
<dbReference type="PANTHER" id="PTHR30146">
    <property type="entry name" value="LACI-RELATED TRANSCRIPTIONAL REPRESSOR"/>
    <property type="match status" value="1"/>
</dbReference>
<evidence type="ECO:0000313" key="6">
    <source>
        <dbReference type="Proteomes" id="UP001139485"/>
    </source>
</evidence>
<sequence length="350" mass="37423">MANERITMARLAEELDISIATVSNAYNRPEKLSVGLRRRIEALAKELGYVGPDPTARSLRRRRTGGVGVVFTDELPFVFTDPASAGFLSGVAHVLGERDQHLVLLPAGAPHRRRRAPVDAAALDGVIFHSLPSQEATLALLQRRGTPAVLVDQPGPVDGVGWVGLDETAAMHRVGALLASLGHVNVGCITSRLGTSPRNGPADARRVARSRFTIPRDRIRGLQLGLGRPVLVEERWSITTADGADGAAALLRRNPRLTAIAAVADTYALGALLWAKDHHVQVPEHLSVTGFDDIPSATSAGLTTVRQPFDLKGRTAARILNKAFDHTGPAALERLDTELVVRSSTGPPLM</sequence>
<reference evidence="5" key="1">
    <citation type="submission" date="2022-05" db="EMBL/GenBank/DDBJ databases">
        <authorList>
            <person name="Tuo L."/>
        </authorList>
    </citation>
    <scope>NUCLEOTIDE SEQUENCE</scope>
    <source>
        <strain evidence="5">BSK12Z-4</strain>
    </source>
</reference>
<evidence type="ECO:0000256" key="1">
    <source>
        <dbReference type="ARBA" id="ARBA00023015"/>
    </source>
</evidence>
<gene>
    <name evidence="5" type="ORF">M8330_20940</name>
</gene>
<accession>A0A9X2IGC8</accession>
<evidence type="ECO:0000259" key="4">
    <source>
        <dbReference type="PROSITE" id="PS50932"/>
    </source>
</evidence>
<dbReference type="SUPFAM" id="SSF47413">
    <property type="entry name" value="lambda repressor-like DNA-binding domains"/>
    <property type="match status" value="1"/>
</dbReference>
<dbReference type="Pfam" id="PF13377">
    <property type="entry name" value="Peripla_BP_3"/>
    <property type="match status" value="1"/>
</dbReference>
<dbReference type="CDD" id="cd01392">
    <property type="entry name" value="HTH_LacI"/>
    <property type="match status" value="1"/>
</dbReference>
<dbReference type="Gene3D" id="3.40.50.2300">
    <property type="match status" value="2"/>
</dbReference>
<evidence type="ECO:0000256" key="2">
    <source>
        <dbReference type="ARBA" id="ARBA00023125"/>
    </source>
</evidence>
<dbReference type="GO" id="GO:0000976">
    <property type="term" value="F:transcription cis-regulatory region binding"/>
    <property type="evidence" value="ECO:0007669"/>
    <property type="project" value="TreeGrafter"/>
</dbReference>
<dbReference type="EMBL" id="JAMOIL010000047">
    <property type="protein sequence ID" value="MCM0622761.1"/>
    <property type="molecule type" value="Genomic_DNA"/>
</dbReference>
<dbReference type="CDD" id="cd06279">
    <property type="entry name" value="PBP1_LacI-like"/>
    <property type="match status" value="1"/>
</dbReference>
<dbReference type="InterPro" id="IPR028082">
    <property type="entry name" value="Peripla_BP_I"/>
</dbReference>
<dbReference type="PANTHER" id="PTHR30146:SF138">
    <property type="entry name" value="TRANSCRIPTIONAL REGULATORY PROTEIN"/>
    <property type="match status" value="1"/>
</dbReference>
<evidence type="ECO:0000313" key="5">
    <source>
        <dbReference type="EMBL" id="MCM0622761.1"/>
    </source>
</evidence>
<dbReference type="InterPro" id="IPR000843">
    <property type="entry name" value="HTH_LacI"/>
</dbReference>
<dbReference type="Gene3D" id="1.10.260.40">
    <property type="entry name" value="lambda repressor-like DNA-binding domains"/>
    <property type="match status" value="1"/>
</dbReference>
<dbReference type="InterPro" id="IPR046335">
    <property type="entry name" value="LacI/GalR-like_sensor"/>
</dbReference>
<dbReference type="RefSeq" id="WP_250828927.1">
    <property type="nucleotide sequence ID" value="NZ_JAMOIL010000047.1"/>
</dbReference>
<organism evidence="5 6">
    <name type="scientific">Nocardioides bruguierae</name>
    <dbReference type="NCBI Taxonomy" id="2945102"/>
    <lineage>
        <taxon>Bacteria</taxon>
        <taxon>Bacillati</taxon>
        <taxon>Actinomycetota</taxon>
        <taxon>Actinomycetes</taxon>
        <taxon>Propionibacteriales</taxon>
        <taxon>Nocardioidaceae</taxon>
        <taxon>Nocardioides</taxon>
    </lineage>
</organism>
<dbReference type="GO" id="GO:0003700">
    <property type="term" value="F:DNA-binding transcription factor activity"/>
    <property type="evidence" value="ECO:0007669"/>
    <property type="project" value="TreeGrafter"/>
</dbReference>
<dbReference type="PROSITE" id="PS50932">
    <property type="entry name" value="HTH_LACI_2"/>
    <property type="match status" value="1"/>
</dbReference>
<dbReference type="SMART" id="SM00354">
    <property type="entry name" value="HTH_LACI"/>
    <property type="match status" value="1"/>
</dbReference>
<dbReference type="Proteomes" id="UP001139485">
    <property type="component" value="Unassembled WGS sequence"/>
</dbReference>